<protein>
    <submittedName>
        <fullName evidence="1">Uncharacterized protein</fullName>
    </submittedName>
</protein>
<gene>
    <name evidence="1" type="ORF">M9H77_35451</name>
</gene>
<comment type="caution">
    <text evidence="1">The sequence shown here is derived from an EMBL/GenBank/DDBJ whole genome shotgun (WGS) entry which is preliminary data.</text>
</comment>
<dbReference type="Proteomes" id="UP001060085">
    <property type="component" value="Linkage Group LG08"/>
</dbReference>
<accession>A0ACB9ZP26</accession>
<evidence type="ECO:0000313" key="2">
    <source>
        <dbReference type="Proteomes" id="UP001060085"/>
    </source>
</evidence>
<keyword evidence="2" id="KW-1185">Reference proteome</keyword>
<name>A0ACB9ZP26_CATRO</name>
<evidence type="ECO:0000313" key="1">
    <source>
        <dbReference type="EMBL" id="KAI5649446.1"/>
    </source>
</evidence>
<organism evidence="1 2">
    <name type="scientific">Catharanthus roseus</name>
    <name type="common">Madagascar periwinkle</name>
    <name type="synonym">Vinca rosea</name>
    <dbReference type="NCBI Taxonomy" id="4058"/>
    <lineage>
        <taxon>Eukaryota</taxon>
        <taxon>Viridiplantae</taxon>
        <taxon>Streptophyta</taxon>
        <taxon>Embryophyta</taxon>
        <taxon>Tracheophyta</taxon>
        <taxon>Spermatophyta</taxon>
        <taxon>Magnoliopsida</taxon>
        <taxon>eudicotyledons</taxon>
        <taxon>Gunneridae</taxon>
        <taxon>Pentapetalae</taxon>
        <taxon>asterids</taxon>
        <taxon>lamiids</taxon>
        <taxon>Gentianales</taxon>
        <taxon>Apocynaceae</taxon>
        <taxon>Rauvolfioideae</taxon>
        <taxon>Vinceae</taxon>
        <taxon>Catharanthinae</taxon>
        <taxon>Catharanthus</taxon>
    </lineage>
</organism>
<reference evidence="2" key="1">
    <citation type="journal article" date="2023" name="Nat. Plants">
        <title>Single-cell RNA sequencing provides a high-resolution roadmap for understanding the multicellular compartmentation of specialized metabolism.</title>
        <authorList>
            <person name="Sun S."/>
            <person name="Shen X."/>
            <person name="Li Y."/>
            <person name="Li Y."/>
            <person name="Wang S."/>
            <person name="Li R."/>
            <person name="Zhang H."/>
            <person name="Shen G."/>
            <person name="Guo B."/>
            <person name="Wei J."/>
            <person name="Xu J."/>
            <person name="St-Pierre B."/>
            <person name="Chen S."/>
            <person name="Sun C."/>
        </authorList>
    </citation>
    <scope>NUCLEOTIDE SEQUENCE [LARGE SCALE GENOMIC DNA]</scope>
</reference>
<sequence>MILCSETSEDCTRVWPSRYLRHLRHTLHRTLRWDGRLVESQEGLETKVGLRADMMLELVSDDLVIGSELCPWSLTVALHVILNSRVEAALMCLDSLRLPSCIRTPHVGSSISVVKATKAKYFLITLHELFS</sequence>
<proteinExistence type="predicted"/>
<dbReference type="EMBL" id="CM044708">
    <property type="protein sequence ID" value="KAI5649446.1"/>
    <property type="molecule type" value="Genomic_DNA"/>
</dbReference>